<dbReference type="PROSITE" id="PS00041">
    <property type="entry name" value="HTH_ARAC_FAMILY_1"/>
    <property type="match status" value="1"/>
</dbReference>
<evidence type="ECO:0000313" key="5">
    <source>
        <dbReference type="EMBL" id="CBL38623.1"/>
    </source>
</evidence>
<dbReference type="KEGG" id="bprl:CL2_17010"/>
<dbReference type="Pfam" id="PF02311">
    <property type="entry name" value="AraC_binding"/>
    <property type="match status" value="1"/>
</dbReference>
<dbReference type="EMBL" id="FP929061">
    <property type="protein sequence ID" value="CBL38623.1"/>
    <property type="molecule type" value="Genomic_DNA"/>
</dbReference>
<keyword evidence="3" id="KW-0804">Transcription</keyword>
<dbReference type="PANTHER" id="PTHR43280:SF2">
    <property type="entry name" value="HTH-TYPE TRANSCRIPTIONAL REGULATOR EXSA"/>
    <property type="match status" value="1"/>
</dbReference>
<evidence type="ECO:0000259" key="4">
    <source>
        <dbReference type="PROSITE" id="PS01124"/>
    </source>
</evidence>
<dbReference type="PRINTS" id="PR00032">
    <property type="entry name" value="HTHARAC"/>
</dbReference>
<dbReference type="InterPro" id="IPR020449">
    <property type="entry name" value="Tscrpt_reg_AraC-type_HTH"/>
</dbReference>
<dbReference type="Gene3D" id="2.60.120.10">
    <property type="entry name" value="Jelly Rolls"/>
    <property type="match status" value="1"/>
</dbReference>
<evidence type="ECO:0000256" key="3">
    <source>
        <dbReference type="ARBA" id="ARBA00023163"/>
    </source>
</evidence>
<dbReference type="SUPFAM" id="SSF51215">
    <property type="entry name" value="Regulatory protein AraC"/>
    <property type="match status" value="1"/>
</dbReference>
<dbReference type="InterPro" id="IPR014710">
    <property type="entry name" value="RmlC-like_jellyroll"/>
</dbReference>
<dbReference type="InterPro" id="IPR018060">
    <property type="entry name" value="HTH_AraC"/>
</dbReference>
<gene>
    <name evidence="5" type="ORF">CL2_17010</name>
</gene>
<organism evidence="5 6">
    <name type="scientific">Anaerostipes hadrus</name>
    <dbReference type="NCBI Taxonomy" id="649756"/>
    <lineage>
        <taxon>Bacteria</taxon>
        <taxon>Bacillati</taxon>
        <taxon>Bacillota</taxon>
        <taxon>Clostridia</taxon>
        <taxon>Lachnospirales</taxon>
        <taxon>Lachnospiraceae</taxon>
        <taxon>Anaerostipes</taxon>
    </lineage>
</organism>
<protein>
    <submittedName>
        <fullName evidence="5">AraC-type DNA-binding domain-containing proteins</fullName>
    </submittedName>
</protein>
<dbReference type="SMART" id="SM00342">
    <property type="entry name" value="HTH_ARAC"/>
    <property type="match status" value="1"/>
</dbReference>
<name>D4N178_ANAHA</name>
<dbReference type="GO" id="GO:0003700">
    <property type="term" value="F:DNA-binding transcription factor activity"/>
    <property type="evidence" value="ECO:0007669"/>
    <property type="project" value="InterPro"/>
</dbReference>
<dbReference type="SUPFAM" id="SSF46689">
    <property type="entry name" value="Homeodomain-like"/>
    <property type="match status" value="2"/>
</dbReference>
<dbReference type="InterPro" id="IPR018062">
    <property type="entry name" value="HTH_AraC-typ_CS"/>
</dbReference>
<dbReference type="PROSITE" id="PS01124">
    <property type="entry name" value="HTH_ARAC_FAMILY_2"/>
    <property type="match status" value="1"/>
</dbReference>
<reference evidence="5 6" key="1">
    <citation type="submission" date="2010-03" db="EMBL/GenBank/DDBJ databases">
        <title>The genome sequence of Clostridiales sp. SSC/2.</title>
        <authorList>
            <consortium name="metaHIT consortium -- http://www.metahit.eu/"/>
            <person name="Pajon A."/>
            <person name="Turner K."/>
            <person name="Parkhill J."/>
            <person name="Duncan S."/>
            <person name="Flint H."/>
        </authorList>
    </citation>
    <scope>NUCLEOTIDE SEQUENCE [LARGE SCALE GENOMIC DNA]</scope>
    <source>
        <strain evidence="5 6">SSC/2</strain>
    </source>
</reference>
<proteinExistence type="predicted"/>
<evidence type="ECO:0000256" key="1">
    <source>
        <dbReference type="ARBA" id="ARBA00023015"/>
    </source>
</evidence>
<dbReference type="InterPro" id="IPR009057">
    <property type="entry name" value="Homeodomain-like_sf"/>
</dbReference>
<evidence type="ECO:0000313" key="6">
    <source>
        <dbReference type="Proteomes" id="UP000008960"/>
    </source>
</evidence>
<dbReference type="InterPro" id="IPR003313">
    <property type="entry name" value="AraC-bd"/>
</dbReference>
<feature type="domain" description="HTH araC/xylS-type" evidence="4">
    <location>
        <begin position="183"/>
        <end position="281"/>
    </location>
</feature>
<dbReference type="GO" id="GO:0043565">
    <property type="term" value="F:sequence-specific DNA binding"/>
    <property type="evidence" value="ECO:0007669"/>
    <property type="project" value="InterPro"/>
</dbReference>
<keyword evidence="1" id="KW-0805">Transcription regulation</keyword>
<dbReference type="InterPro" id="IPR037923">
    <property type="entry name" value="HTH-like"/>
</dbReference>
<dbReference type="RefSeq" id="WP_008392121.1">
    <property type="nucleotide sequence ID" value="NC_021016.1"/>
</dbReference>
<evidence type="ECO:0000256" key="2">
    <source>
        <dbReference type="ARBA" id="ARBA00023125"/>
    </source>
</evidence>
<accession>D4N178</accession>
<dbReference type="Proteomes" id="UP000008960">
    <property type="component" value="Chromosome"/>
</dbReference>
<dbReference type="Pfam" id="PF12833">
    <property type="entry name" value="HTH_18"/>
    <property type="match status" value="1"/>
</dbReference>
<sequence length="282" mass="32642">MICGERGVLPKSQYFFFSPSEQFLKYNYGVVNCGHFYCHFGYRREREGNAYPLFIYVAEGELHLEHDSQHEVAKKGEIFLIDCSKPHAYYVDKECEFYYFHFAGRAAYEITKDLILDNKGCLFHIINSDRIRKQMDLTISPLFYEQPISDVSLSCMAYQCLCMLQASNDVFTTEESDENSMLSSTMTYIREHLGHKLTLEELSRQASLSPYYFAHLFKEETGISPIEYVAMTKINYAKNILKTTENSITEIADLLGYSSDASFINAFKKRAGLSPARFRRKL</sequence>
<dbReference type="PANTHER" id="PTHR43280">
    <property type="entry name" value="ARAC-FAMILY TRANSCRIPTIONAL REGULATOR"/>
    <property type="match status" value="1"/>
</dbReference>
<reference evidence="5 6" key="2">
    <citation type="submission" date="2010-03" db="EMBL/GenBank/DDBJ databases">
        <authorList>
            <person name="Pajon A."/>
        </authorList>
    </citation>
    <scope>NUCLEOTIDE SEQUENCE [LARGE SCALE GENOMIC DNA]</scope>
    <source>
        <strain evidence="5 6">SSC/2</strain>
    </source>
</reference>
<keyword evidence="2 5" id="KW-0238">DNA-binding</keyword>
<dbReference type="PATRIC" id="fig|245018.3.peg.1994"/>
<dbReference type="Gene3D" id="1.10.10.60">
    <property type="entry name" value="Homeodomain-like"/>
    <property type="match status" value="2"/>
</dbReference>
<dbReference type="AlphaFoldDB" id="D4N178"/>